<evidence type="ECO:0000313" key="1">
    <source>
        <dbReference type="EMBL" id="QJA53859.1"/>
    </source>
</evidence>
<accession>A0A6H2A2A1</accession>
<dbReference type="AlphaFoldDB" id="A0A6H2A2A1"/>
<protein>
    <submittedName>
        <fullName evidence="1">Uncharacterized protein</fullName>
    </submittedName>
</protein>
<gene>
    <name evidence="1" type="ORF">TM448A04093_0006</name>
</gene>
<dbReference type="EMBL" id="MT144457">
    <property type="protein sequence ID" value="QJA53859.1"/>
    <property type="molecule type" value="Genomic_DNA"/>
</dbReference>
<reference evidence="1" key="1">
    <citation type="submission" date="2020-03" db="EMBL/GenBank/DDBJ databases">
        <title>The deep terrestrial virosphere.</title>
        <authorList>
            <person name="Holmfeldt K."/>
            <person name="Nilsson E."/>
            <person name="Simone D."/>
            <person name="Lopez-Fernandez M."/>
            <person name="Wu X."/>
            <person name="de Brujin I."/>
            <person name="Lundin D."/>
            <person name="Andersson A."/>
            <person name="Bertilsson S."/>
            <person name="Dopson M."/>
        </authorList>
    </citation>
    <scope>NUCLEOTIDE SEQUENCE</scope>
    <source>
        <strain evidence="1">TM448A04093</strain>
    </source>
</reference>
<name>A0A6H2A2A1_9ZZZZ</name>
<organism evidence="1">
    <name type="scientific">viral metagenome</name>
    <dbReference type="NCBI Taxonomy" id="1070528"/>
    <lineage>
        <taxon>unclassified sequences</taxon>
        <taxon>metagenomes</taxon>
        <taxon>organismal metagenomes</taxon>
    </lineage>
</organism>
<proteinExistence type="predicted"/>
<sequence length="65" mass="7623">MTPEEARKQFGESLCKWLMNHYLVKTGNHYRILKEEMACIKQGKIPSKEVDNETQDGWLRLAGDR</sequence>